<evidence type="ECO:0000256" key="8">
    <source>
        <dbReference type="PIRSR" id="PIRSR600243-1"/>
    </source>
</evidence>
<evidence type="ECO:0000256" key="9">
    <source>
        <dbReference type="SAM" id="MobiDB-lite"/>
    </source>
</evidence>
<evidence type="ECO:0000256" key="2">
    <source>
        <dbReference type="ARBA" id="ARBA00012039"/>
    </source>
</evidence>
<evidence type="ECO:0000256" key="1">
    <source>
        <dbReference type="ARBA" id="ARBA00001198"/>
    </source>
</evidence>
<gene>
    <name evidence="10" type="primary">psmB_1</name>
    <name evidence="10" type="ORF">GCM10009019_06480</name>
</gene>
<dbReference type="PROSITE" id="PS51476">
    <property type="entry name" value="PROTEASOME_BETA_2"/>
    <property type="match status" value="1"/>
</dbReference>
<evidence type="ECO:0000256" key="3">
    <source>
        <dbReference type="ARBA" id="ARBA00022490"/>
    </source>
</evidence>
<accession>A0AAV3SZ04</accession>
<dbReference type="AlphaFoldDB" id="A0AAV3SZ04"/>
<keyword evidence="4" id="KW-0645">Protease</keyword>
<evidence type="ECO:0000256" key="4">
    <source>
        <dbReference type="ARBA" id="ARBA00022670"/>
    </source>
</evidence>
<dbReference type="GeneID" id="68572233"/>
<dbReference type="PANTHER" id="PTHR32194">
    <property type="entry name" value="METALLOPROTEASE TLDD"/>
    <property type="match status" value="1"/>
</dbReference>
<comment type="caution">
    <text evidence="10">The sequence shown here is derived from an EMBL/GenBank/DDBJ whole genome shotgun (WGS) entry which is preliminary data.</text>
</comment>
<dbReference type="GO" id="GO:0019774">
    <property type="term" value="C:proteasome core complex, beta-subunit complex"/>
    <property type="evidence" value="ECO:0007669"/>
    <property type="project" value="UniProtKB-ARBA"/>
</dbReference>
<organism evidence="10 11">
    <name type="scientific">Salarchaeum japonicum</name>
    <dbReference type="NCBI Taxonomy" id="555573"/>
    <lineage>
        <taxon>Archaea</taxon>
        <taxon>Methanobacteriati</taxon>
        <taxon>Methanobacteriota</taxon>
        <taxon>Stenosarchaea group</taxon>
        <taxon>Halobacteria</taxon>
        <taxon>Halobacteriales</taxon>
        <taxon>Halobacteriaceae</taxon>
    </lineage>
</organism>
<dbReference type="EC" id="3.4.25.1" evidence="2"/>
<dbReference type="GO" id="GO:0005737">
    <property type="term" value="C:cytoplasm"/>
    <property type="evidence" value="ECO:0007669"/>
    <property type="project" value="TreeGrafter"/>
</dbReference>
<evidence type="ECO:0000256" key="7">
    <source>
        <dbReference type="ARBA" id="ARBA00022942"/>
    </source>
</evidence>
<dbReference type="PANTHER" id="PTHR32194:SF0">
    <property type="entry name" value="ATP-DEPENDENT PROTEASE SUBUNIT HSLV"/>
    <property type="match status" value="1"/>
</dbReference>
<dbReference type="RefSeq" id="WP_227261641.1">
    <property type="nucleotide sequence ID" value="NZ_BAAADU010000002.1"/>
</dbReference>
<dbReference type="SUPFAM" id="SSF56235">
    <property type="entry name" value="N-terminal nucleophile aminohydrolases (Ntn hydrolases)"/>
    <property type="match status" value="1"/>
</dbReference>
<dbReference type="GO" id="GO:0051603">
    <property type="term" value="P:proteolysis involved in protein catabolic process"/>
    <property type="evidence" value="ECO:0007669"/>
    <property type="project" value="InterPro"/>
</dbReference>
<proteinExistence type="predicted"/>
<dbReference type="InterPro" id="IPR001353">
    <property type="entry name" value="Proteasome_sua/b"/>
</dbReference>
<keyword evidence="6" id="KW-0378">Hydrolase</keyword>
<dbReference type="Proteomes" id="UP001500194">
    <property type="component" value="Unassembled WGS sequence"/>
</dbReference>
<keyword evidence="7 10" id="KW-0647">Proteasome</keyword>
<dbReference type="InterPro" id="IPR023333">
    <property type="entry name" value="Proteasome_suB-type"/>
</dbReference>
<protein>
    <recommendedName>
        <fullName evidence="2">proteasome endopeptidase complex</fullName>
        <ecNumber evidence="2">3.4.25.1</ecNumber>
    </recommendedName>
</protein>
<name>A0AAV3SZ04_9EURY</name>
<evidence type="ECO:0000313" key="11">
    <source>
        <dbReference type="Proteomes" id="UP001500194"/>
    </source>
</evidence>
<comment type="catalytic activity">
    <reaction evidence="1">
        <text>Cleavage of peptide bonds with very broad specificity.</text>
        <dbReference type="EC" id="3.4.25.1"/>
    </reaction>
</comment>
<dbReference type="InterPro" id="IPR000243">
    <property type="entry name" value="Pept_T1A_subB"/>
</dbReference>
<dbReference type="EMBL" id="BAAADU010000002">
    <property type="protein sequence ID" value="GAA0646828.1"/>
    <property type="molecule type" value="Genomic_DNA"/>
</dbReference>
<dbReference type="Pfam" id="PF00227">
    <property type="entry name" value="Proteasome"/>
    <property type="match status" value="1"/>
</dbReference>
<keyword evidence="5" id="KW-0888">Threonine protease</keyword>
<evidence type="ECO:0000313" key="10">
    <source>
        <dbReference type="EMBL" id="GAA0646828.1"/>
    </source>
</evidence>
<feature type="active site" description="Nucleophile" evidence="8">
    <location>
        <position position="35"/>
    </location>
</feature>
<keyword evidence="11" id="KW-1185">Reference proteome</keyword>
<dbReference type="PRINTS" id="PR00141">
    <property type="entry name" value="PROTEASOME"/>
</dbReference>
<keyword evidence="3" id="KW-0963">Cytoplasm</keyword>
<dbReference type="GO" id="GO:0004298">
    <property type="term" value="F:threonine-type endopeptidase activity"/>
    <property type="evidence" value="ECO:0007669"/>
    <property type="project" value="UniProtKB-KW"/>
</dbReference>
<reference evidence="10 11" key="1">
    <citation type="journal article" date="2019" name="Int. J. Syst. Evol. Microbiol.">
        <title>The Global Catalogue of Microorganisms (GCM) 10K type strain sequencing project: providing services to taxonomists for standard genome sequencing and annotation.</title>
        <authorList>
            <consortium name="The Broad Institute Genomics Platform"/>
            <consortium name="The Broad Institute Genome Sequencing Center for Infectious Disease"/>
            <person name="Wu L."/>
            <person name="Ma J."/>
        </authorList>
    </citation>
    <scope>NUCLEOTIDE SEQUENCE [LARGE SCALE GENOMIC DNA]</scope>
    <source>
        <strain evidence="10 11">JCM 16327</strain>
    </source>
</reference>
<dbReference type="Gene3D" id="3.60.20.10">
    <property type="entry name" value="Glutamine Phosphoribosylpyrophosphate, subunit 1, domain 1"/>
    <property type="match status" value="1"/>
</dbReference>
<feature type="region of interest" description="Disordered" evidence="9">
    <location>
        <begin position="1"/>
        <end position="33"/>
    </location>
</feature>
<dbReference type="InterPro" id="IPR029055">
    <property type="entry name" value="Ntn_hydrolases_N"/>
</dbReference>
<evidence type="ECO:0000256" key="5">
    <source>
        <dbReference type="ARBA" id="ARBA00022698"/>
    </source>
</evidence>
<sequence length="228" mass="23180">METPAESDPAGRRALHESNPGLVSPEPGEGAETGTTVVGVVADESVVLAADRRASVGGRVVTNKHVRKVEPVHPTAAAALSGTVGHLQQFVRVLRAETRLYADRRGTDPSMTALSTLAGNVLRTSGLQVSPLLGGVDDTGGHVFEVDGAGGVLRDTYAAGGSGMQLAYGALEDAYRDDLTTADARAVAASAVGSASERDTASGNGVTVATVTREGVQVEEYADAGEVA</sequence>
<evidence type="ECO:0000256" key="6">
    <source>
        <dbReference type="ARBA" id="ARBA00022801"/>
    </source>
</evidence>